<keyword evidence="8" id="KW-1185">Reference proteome</keyword>
<keyword evidence="4" id="KW-0676">Redox-active center</keyword>
<evidence type="ECO:0000313" key="8">
    <source>
        <dbReference type="Proteomes" id="UP000318538"/>
    </source>
</evidence>
<comment type="subcellular location">
    <subcellularLocation>
        <location evidence="1">Cell envelope</location>
    </subcellularLocation>
</comment>
<dbReference type="GO" id="GO:0016209">
    <property type="term" value="F:antioxidant activity"/>
    <property type="evidence" value="ECO:0007669"/>
    <property type="project" value="InterPro"/>
</dbReference>
<feature type="chain" id="PRO_5022164791" evidence="5">
    <location>
        <begin position="28"/>
        <end position="379"/>
    </location>
</feature>
<feature type="signal peptide" evidence="5">
    <location>
        <begin position="1"/>
        <end position="27"/>
    </location>
</feature>
<accession>A0A517NHJ8</accession>
<gene>
    <name evidence="7" type="primary">resA_5</name>
    <name evidence="7" type="ORF">K227x_49330</name>
</gene>
<organism evidence="7 8">
    <name type="scientific">Rubripirellula lacrimiformis</name>
    <dbReference type="NCBI Taxonomy" id="1930273"/>
    <lineage>
        <taxon>Bacteria</taxon>
        <taxon>Pseudomonadati</taxon>
        <taxon>Planctomycetota</taxon>
        <taxon>Planctomycetia</taxon>
        <taxon>Pirellulales</taxon>
        <taxon>Pirellulaceae</taxon>
        <taxon>Rubripirellula</taxon>
    </lineage>
</organism>
<dbReference type="Proteomes" id="UP000318538">
    <property type="component" value="Chromosome"/>
</dbReference>
<evidence type="ECO:0000256" key="2">
    <source>
        <dbReference type="ARBA" id="ARBA00022748"/>
    </source>
</evidence>
<dbReference type="Gene3D" id="3.40.30.10">
    <property type="entry name" value="Glutaredoxin"/>
    <property type="match status" value="1"/>
</dbReference>
<dbReference type="GO" id="GO:0017004">
    <property type="term" value="P:cytochrome complex assembly"/>
    <property type="evidence" value="ECO:0007669"/>
    <property type="project" value="UniProtKB-KW"/>
</dbReference>
<evidence type="ECO:0000259" key="6">
    <source>
        <dbReference type="PROSITE" id="PS51352"/>
    </source>
</evidence>
<dbReference type="GO" id="GO:0016491">
    <property type="term" value="F:oxidoreductase activity"/>
    <property type="evidence" value="ECO:0007669"/>
    <property type="project" value="InterPro"/>
</dbReference>
<dbReference type="OrthoDB" id="9802923at2"/>
<dbReference type="InterPro" id="IPR036249">
    <property type="entry name" value="Thioredoxin-like_sf"/>
</dbReference>
<dbReference type="PROSITE" id="PS51352">
    <property type="entry name" value="THIOREDOXIN_2"/>
    <property type="match status" value="1"/>
</dbReference>
<evidence type="ECO:0000256" key="4">
    <source>
        <dbReference type="ARBA" id="ARBA00023284"/>
    </source>
</evidence>
<dbReference type="PANTHER" id="PTHR42852">
    <property type="entry name" value="THIOL:DISULFIDE INTERCHANGE PROTEIN DSBE"/>
    <property type="match status" value="1"/>
</dbReference>
<evidence type="ECO:0000256" key="1">
    <source>
        <dbReference type="ARBA" id="ARBA00004196"/>
    </source>
</evidence>
<dbReference type="EMBL" id="CP036525">
    <property type="protein sequence ID" value="QDT06523.1"/>
    <property type="molecule type" value="Genomic_DNA"/>
</dbReference>
<dbReference type="Pfam" id="PF00578">
    <property type="entry name" value="AhpC-TSA"/>
    <property type="match status" value="1"/>
</dbReference>
<protein>
    <submittedName>
        <fullName evidence="7">Thiol-disulfide oxidoreductase ResA</fullName>
    </submittedName>
</protein>
<dbReference type="CDD" id="cd02966">
    <property type="entry name" value="TlpA_like_family"/>
    <property type="match status" value="1"/>
</dbReference>
<proteinExistence type="predicted"/>
<keyword evidence="5" id="KW-0732">Signal</keyword>
<dbReference type="InterPro" id="IPR000866">
    <property type="entry name" value="AhpC/TSA"/>
</dbReference>
<sequence length="379" mass="41505" precursor="true">MKNRLFLPTVVATALLCSAFQSSDASAADLGIGSKAPALDVESWLQDGNGFFKPVTDFKKGKVYVVEFWATWCGPCIGSMPHLATLQEKYRGDGVQIISISDETVDEVKDLMGKDHPDAGKTFAEITAAYCLTTDPDRSVYIDYMEASEQQGIPTAFIVGKDGLIEWIGHPGNMDEPLEKVVNDSWDREAFKKELKIQEELQENMQAMAELAGAGKFDEAIEMTNVQIKNAPNEMLKDHWSSVLHSLKLSSGKVDDETVDFYRGQIVMMKGDVNSLIRFGYSIYGVTQQGGEIGPLAGESIKALEAESESVADEAKPMYFNVLAMLNDADGNLPKAIAAQEAAIEAADDQQKSRLTPMLEQLKEKAAQSDEPKKEADAK</sequence>
<dbReference type="KEGG" id="rlc:K227x_49330"/>
<dbReference type="SUPFAM" id="SSF52833">
    <property type="entry name" value="Thioredoxin-like"/>
    <property type="match status" value="1"/>
</dbReference>
<name>A0A517NHJ8_9BACT</name>
<dbReference type="InterPro" id="IPR013766">
    <property type="entry name" value="Thioredoxin_domain"/>
</dbReference>
<dbReference type="PANTHER" id="PTHR42852:SF6">
    <property type="entry name" value="THIOL:DISULFIDE INTERCHANGE PROTEIN DSBE"/>
    <property type="match status" value="1"/>
</dbReference>
<dbReference type="AlphaFoldDB" id="A0A517NHJ8"/>
<dbReference type="RefSeq" id="WP_145173255.1">
    <property type="nucleotide sequence ID" value="NZ_CP036525.1"/>
</dbReference>
<keyword evidence="2" id="KW-0201">Cytochrome c-type biogenesis</keyword>
<feature type="domain" description="Thioredoxin" evidence="6">
    <location>
        <begin position="30"/>
        <end position="196"/>
    </location>
</feature>
<dbReference type="InterPro" id="IPR050553">
    <property type="entry name" value="Thioredoxin_ResA/DsbE_sf"/>
</dbReference>
<evidence type="ECO:0000256" key="5">
    <source>
        <dbReference type="SAM" id="SignalP"/>
    </source>
</evidence>
<evidence type="ECO:0000256" key="3">
    <source>
        <dbReference type="ARBA" id="ARBA00023157"/>
    </source>
</evidence>
<dbReference type="GO" id="GO:0030313">
    <property type="term" value="C:cell envelope"/>
    <property type="evidence" value="ECO:0007669"/>
    <property type="project" value="UniProtKB-SubCell"/>
</dbReference>
<reference evidence="7 8" key="1">
    <citation type="submission" date="2019-02" db="EMBL/GenBank/DDBJ databases">
        <title>Deep-cultivation of Planctomycetes and their phenomic and genomic characterization uncovers novel biology.</title>
        <authorList>
            <person name="Wiegand S."/>
            <person name="Jogler M."/>
            <person name="Boedeker C."/>
            <person name="Pinto D."/>
            <person name="Vollmers J."/>
            <person name="Rivas-Marin E."/>
            <person name="Kohn T."/>
            <person name="Peeters S.H."/>
            <person name="Heuer A."/>
            <person name="Rast P."/>
            <person name="Oberbeckmann S."/>
            <person name="Bunk B."/>
            <person name="Jeske O."/>
            <person name="Meyerdierks A."/>
            <person name="Storesund J.E."/>
            <person name="Kallscheuer N."/>
            <person name="Luecker S."/>
            <person name="Lage O.M."/>
            <person name="Pohl T."/>
            <person name="Merkel B.J."/>
            <person name="Hornburger P."/>
            <person name="Mueller R.-W."/>
            <person name="Bruemmer F."/>
            <person name="Labrenz M."/>
            <person name="Spormann A.M."/>
            <person name="Op den Camp H."/>
            <person name="Overmann J."/>
            <person name="Amann R."/>
            <person name="Jetten M.S.M."/>
            <person name="Mascher T."/>
            <person name="Medema M.H."/>
            <person name="Devos D.P."/>
            <person name="Kaster A.-K."/>
            <person name="Ovreas L."/>
            <person name="Rohde M."/>
            <person name="Galperin M.Y."/>
            <person name="Jogler C."/>
        </authorList>
    </citation>
    <scope>NUCLEOTIDE SEQUENCE [LARGE SCALE GENOMIC DNA]</scope>
    <source>
        <strain evidence="7 8">K22_7</strain>
    </source>
</reference>
<evidence type="ECO:0000313" key="7">
    <source>
        <dbReference type="EMBL" id="QDT06523.1"/>
    </source>
</evidence>
<keyword evidence="3" id="KW-1015">Disulfide bond</keyword>